<comment type="similarity">
    <text evidence="1">Belongs to the histone H2B family.</text>
</comment>
<dbReference type="InterPro" id="IPR009072">
    <property type="entry name" value="Histone-fold"/>
</dbReference>
<dbReference type="InterPro" id="IPR000558">
    <property type="entry name" value="Histone_H2B"/>
</dbReference>
<feature type="region of interest" description="Disordered" evidence="2">
    <location>
        <begin position="1"/>
        <end position="45"/>
    </location>
</feature>
<evidence type="ECO:0000256" key="2">
    <source>
        <dbReference type="SAM" id="MobiDB-lite"/>
    </source>
</evidence>
<comment type="caution">
    <text evidence="4">The sequence shown here is derived from an EMBL/GenBank/DDBJ whole genome shotgun (WGS) entry which is preliminary data.</text>
</comment>
<dbReference type="Gene3D" id="1.10.20.10">
    <property type="entry name" value="Histone, subunit A"/>
    <property type="match status" value="1"/>
</dbReference>
<gene>
    <name evidence="4" type="ORF">E5288_WYG019170</name>
</gene>
<dbReference type="CDD" id="cd22910">
    <property type="entry name" value="HFD_H2B"/>
    <property type="match status" value="1"/>
</dbReference>
<evidence type="ECO:0000313" key="5">
    <source>
        <dbReference type="Proteomes" id="UP000322234"/>
    </source>
</evidence>
<dbReference type="Pfam" id="PF00125">
    <property type="entry name" value="Histone"/>
    <property type="match status" value="1"/>
</dbReference>
<dbReference type="PRINTS" id="PR00621">
    <property type="entry name" value="HISTONEH2B"/>
</dbReference>
<dbReference type="EMBL" id="VBQZ03000540">
    <property type="protein sequence ID" value="MXQ99565.1"/>
    <property type="molecule type" value="Genomic_DNA"/>
</dbReference>
<feature type="compositionally biased region" description="Basic and acidic residues" evidence="2">
    <location>
        <begin position="1"/>
        <end position="10"/>
    </location>
</feature>
<proteinExistence type="inferred from homology"/>
<feature type="domain" description="Core Histone H2A/H2B/H3" evidence="3">
    <location>
        <begin position="55"/>
        <end position="113"/>
    </location>
</feature>
<dbReference type="GO" id="GO:0030527">
    <property type="term" value="F:structural constituent of chromatin"/>
    <property type="evidence" value="ECO:0007669"/>
    <property type="project" value="InterPro"/>
</dbReference>
<keyword evidence="5" id="KW-1185">Reference proteome</keyword>
<protein>
    <recommendedName>
        <fullName evidence="3">Core Histone H2A/H2B/H3 domain-containing protein</fullName>
    </recommendedName>
</protein>
<dbReference type="GO" id="GO:0000786">
    <property type="term" value="C:nucleosome"/>
    <property type="evidence" value="ECO:0007669"/>
    <property type="project" value="InterPro"/>
</dbReference>
<dbReference type="SMART" id="SM00427">
    <property type="entry name" value="H2B"/>
    <property type="match status" value="1"/>
</dbReference>
<feature type="compositionally biased region" description="Acidic residues" evidence="2">
    <location>
        <begin position="11"/>
        <end position="27"/>
    </location>
</feature>
<dbReference type="GO" id="GO:0003677">
    <property type="term" value="F:DNA binding"/>
    <property type="evidence" value="ECO:0007669"/>
    <property type="project" value="InterPro"/>
</dbReference>
<dbReference type="Proteomes" id="UP000322234">
    <property type="component" value="Unassembled WGS sequence"/>
</dbReference>
<evidence type="ECO:0000259" key="3">
    <source>
        <dbReference type="Pfam" id="PF00125"/>
    </source>
</evidence>
<name>A0A6B0SE23_9CETA</name>
<dbReference type="SUPFAM" id="SSF47113">
    <property type="entry name" value="Histone-fold"/>
    <property type="match status" value="1"/>
</dbReference>
<dbReference type="InterPro" id="IPR007125">
    <property type="entry name" value="H2A/H2B/H3"/>
</dbReference>
<sequence length="191" mass="21671">MHEPSSKLSEEDLGNEGTEVCEAEPFETEPRKAKKTPKGRCSCSRSSHHSRCPNIESFTTYFPRVLKQVHMGLSLSQEAVNLMNSFVIDMFEHIAEEAGHLARNNKRHTITPERSRPLCTCCCLGRWASMPCQRPPTWSSNIPPADRLTPDHRNFVNQRLFSEPLTRQEKTCSTEQSHALWVLALCPTVHG</sequence>
<evidence type="ECO:0000313" key="4">
    <source>
        <dbReference type="EMBL" id="MXQ99565.1"/>
    </source>
</evidence>
<dbReference type="PANTHER" id="PTHR23428">
    <property type="entry name" value="HISTONE H2B"/>
    <property type="match status" value="1"/>
</dbReference>
<dbReference type="GO" id="GO:0046982">
    <property type="term" value="F:protein heterodimerization activity"/>
    <property type="evidence" value="ECO:0007669"/>
    <property type="project" value="InterPro"/>
</dbReference>
<organism evidence="4 5">
    <name type="scientific">Bos mutus</name>
    <name type="common">wild yak</name>
    <dbReference type="NCBI Taxonomy" id="72004"/>
    <lineage>
        <taxon>Eukaryota</taxon>
        <taxon>Metazoa</taxon>
        <taxon>Chordata</taxon>
        <taxon>Craniata</taxon>
        <taxon>Vertebrata</taxon>
        <taxon>Euteleostomi</taxon>
        <taxon>Mammalia</taxon>
        <taxon>Eutheria</taxon>
        <taxon>Laurasiatheria</taxon>
        <taxon>Artiodactyla</taxon>
        <taxon>Ruminantia</taxon>
        <taxon>Pecora</taxon>
        <taxon>Bovidae</taxon>
        <taxon>Bovinae</taxon>
        <taxon>Bos</taxon>
    </lineage>
</organism>
<evidence type="ECO:0000256" key="1">
    <source>
        <dbReference type="ARBA" id="ARBA00006846"/>
    </source>
</evidence>
<dbReference type="AlphaFoldDB" id="A0A6B0SE23"/>
<reference evidence="4" key="1">
    <citation type="submission" date="2019-10" db="EMBL/GenBank/DDBJ databases">
        <title>The sequence and de novo assembly of the wild yak genome.</title>
        <authorList>
            <person name="Liu Y."/>
        </authorList>
    </citation>
    <scope>NUCLEOTIDE SEQUENCE [LARGE SCALE GENOMIC DNA]</scope>
    <source>
        <strain evidence="4">WY2019</strain>
    </source>
</reference>
<accession>A0A6B0SE23</accession>